<dbReference type="InterPro" id="IPR029058">
    <property type="entry name" value="AB_hydrolase_fold"/>
</dbReference>
<organism evidence="1 2">
    <name type="scientific">Hankyongella ginsenosidimutans</name>
    <dbReference type="NCBI Taxonomy" id="1763828"/>
    <lineage>
        <taxon>Bacteria</taxon>
        <taxon>Pseudomonadati</taxon>
        <taxon>Pseudomonadota</taxon>
        <taxon>Alphaproteobacteria</taxon>
        <taxon>Sphingomonadales</taxon>
        <taxon>Sphingomonadaceae</taxon>
        <taxon>Hankyongella</taxon>
    </lineage>
</organism>
<sequence>MADCRRLARPVAGADSNDSVGRHLVAVPVDSPRALRNANYELIALKTHLEALEPKLGAIRCPIYIVHGTKDPLVPYSNMAFMQARFTAAPVETVTIPDENHFLPWNRQKELTETIGKLEALPPTHC</sequence>
<proteinExistence type="predicted"/>
<accession>A0A4D7CC42</accession>
<dbReference type="Proteomes" id="UP000298714">
    <property type="component" value="Chromosome"/>
</dbReference>
<dbReference type="EMBL" id="CP039704">
    <property type="protein sequence ID" value="QCI79662.1"/>
    <property type="molecule type" value="Genomic_DNA"/>
</dbReference>
<keyword evidence="2" id="KW-1185">Reference proteome</keyword>
<gene>
    <name evidence="1" type="ORF">E6W36_09325</name>
</gene>
<protein>
    <submittedName>
        <fullName evidence="1">Alpha/beta fold hydrolase</fullName>
    </submittedName>
</protein>
<dbReference type="KEGG" id="hgn:E6W36_09325"/>
<reference evidence="2" key="1">
    <citation type="submission" date="2019-04" db="EMBL/GenBank/DDBJ databases">
        <title>Complete genome sequence of Sphingomonas sp. W1-2-3.</title>
        <authorList>
            <person name="Im W.T."/>
        </authorList>
    </citation>
    <scope>NUCLEOTIDE SEQUENCE [LARGE SCALE GENOMIC DNA]</scope>
    <source>
        <strain evidence="2">W1-2-3</strain>
    </source>
</reference>
<name>A0A4D7CC42_9SPHN</name>
<keyword evidence="1" id="KW-0378">Hydrolase</keyword>
<dbReference type="Gene3D" id="3.40.50.1820">
    <property type="entry name" value="alpha/beta hydrolase"/>
    <property type="match status" value="1"/>
</dbReference>
<dbReference type="AlphaFoldDB" id="A0A4D7CC42"/>
<dbReference type="SUPFAM" id="SSF53474">
    <property type="entry name" value="alpha/beta-Hydrolases"/>
    <property type="match status" value="1"/>
</dbReference>
<dbReference type="GO" id="GO:0016787">
    <property type="term" value="F:hydrolase activity"/>
    <property type="evidence" value="ECO:0007669"/>
    <property type="project" value="UniProtKB-KW"/>
</dbReference>
<evidence type="ECO:0000313" key="1">
    <source>
        <dbReference type="EMBL" id="QCI79662.1"/>
    </source>
</evidence>
<evidence type="ECO:0000313" key="2">
    <source>
        <dbReference type="Proteomes" id="UP000298714"/>
    </source>
</evidence>